<dbReference type="Pfam" id="PF00326">
    <property type="entry name" value="Peptidase_S9"/>
    <property type="match status" value="1"/>
</dbReference>
<keyword evidence="4" id="KW-1185">Reference proteome</keyword>
<dbReference type="PANTHER" id="PTHR42776:SF27">
    <property type="entry name" value="DIPEPTIDYL PEPTIDASE FAMILY MEMBER 6"/>
    <property type="match status" value="1"/>
</dbReference>
<evidence type="ECO:0000256" key="1">
    <source>
        <dbReference type="ARBA" id="ARBA00022801"/>
    </source>
</evidence>
<dbReference type="RefSeq" id="WP_382386756.1">
    <property type="nucleotide sequence ID" value="NZ_JBHLWI010000013.1"/>
</dbReference>
<comment type="caution">
    <text evidence="3">The sequence shown here is derived from an EMBL/GenBank/DDBJ whole genome shotgun (WGS) entry which is preliminary data.</text>
</comment>
<gene>
    <name evidence="3" type="ORF">ACFFIP_06435</name>
</gene>
<keyword evidence="1 3" id="KW-0378">Hydrolase</keyword>
<accession>A0ABV6FR20</accession>
<evidence type="ECO:0000313" key="3">
    <source>
        <dbReference type="EMBL" id="MFC0262315.1"/>
    </source>
</evidence>
<dbReference type="SUPFAM" id="SSF53474">
    <property type="entry name" value="alpha/beta-Hydrolases"/>
    <property type="match status" value="1"/>
</dbReference>
<evidence type="ECO:0000313" key="4">
    <source>
        <dbReference type="Proteomes" id="UP001589797"/>
    </source>
</evidence>
<dbReference type="InterPro" id="IPR029058">
    <property type="entry name" value="AB_hydrolase_fold"/>
</dbReference>
<dbReference type="InterPro" id="IPR001375">
    <property type="entry name" value="Peptidase_S9_cat"/>
</dbReference>
<dbReference type="EMBL" id="JBHLWI010000013">
    <property type="protein sequence ID" value="MFC0262315.1"/>
    <property type="molecule type" value="Genomic_DNA"/>
</dbReference>
<dbReference type="GO" id="GO:0016787">
    <property type="term" value="F:hydrolase activity"/>
    <property type="evidence" value="ECO:0007669"/>
    <property type="project" value="UniProtKB-KW"/>
</dbReference>
<sequence length="139" mass="16337">MGNIYVSTGTVHHGVMEIGQVRMGRGVIPWPHREDYNRENPMFHIPNIKTLFMILHGIMDGAVDWAQGLELYNAARRLGKEVIFLSYPNEGHHLSNGTDQKDFQIRMKQYFHYYLMDHEAPEWMRRGVAYLEKLYDKAK</sequence>
<reference evidence="3 4" key="1">
    <citation type="submission" date="2024-09" db="EMBL/GenBank/DDBJ databases">
        <authorList>
            <person name="Sun Q."/>
            <person name="Mori K."/>
        </authorList>
    </citation>
    <scope>NUCLEOTIDE SEQUENCE [LARGE SCALE GENOMIC DNA]</scope>
    <source>
        <strain evidence="3 4">CCM 7650</strain>
    </source>
</reference>
<organism evidence="3 4">
    <name type="scientific">Fontibacter flavus</name>
    <dbReference type="NCBI Taxonomy" id="654838"/>
    <lineage>
        <taxon>Bacteria</taxon>
        <taxon>Pseudomonadati</taxon>
        <taxon>Bacteroidota</taxon>
        <taxon>Cytophagia</taxon>
        <taxon>Cytophagales</taxon>
        <taxon>Cyclobacteriaceae</taxon>
        <taxon>Fontibacter</taxon>
    </lineage>
</organism>
<evidence type="ECO:0000259" key="2">
    <source>
        <dbReference type="Pfam" id="PF00326"/>
    </source>
</evidence>
<dbReference type="EC" id="3.4.-.-" evidence="3"/>
<feature type="domain" description="Peptidase S9 prolyl oligopeptidase catalytic" evidence="2">
    <location>
        <begin position="25"/>
        <end position="115"/>
    </location>
</feature>
<proteinExistence type="predicted"/>
<dbReference type="PANTHER" id="PTHR42776">
    <property type="entry name" value="SERINE PEPTIDASE S9 FAMILY MEMBER"/>
    <property type="match status" value="1"/>
</dbReference>
<dbReference type="Proteomes" id="UP001589797">
    <property type="component" value="Unassembled WGS sequence"/>
</dbReference>
<name>A0ABV6FR20_9BACT</name>
<dbReference type="Gene3D" id="3.40.50.1820">
    <property type="entry name" value="alpha/beta hydrolase"/>
    <property type="match status" value="1"/>
</dbReference>
<protein>
    <submittedName>
        <fullName evidence="3">Alpha/beta hydrolase family protein</fullName>
        <ecNumber evidence="3">3.4.-.-</ecNumber>
    </submittedName>
</protein>